<comment type="caution">
    <text evidence="1">The sequence shown here is derived from an EMBL/GenBank/DDBJ whole genome shotgun (WGS) entry which is preliminary data.</text>
</comment>
<dbReference type="Proteomes" id="UP000052257">
    <property type="component" value="Unassembled WGS sequence"/>
</dbReference>
<dbReference type="SUPFAM" id="SSF56219">
    <property type="entry name" value="DNase I-like"/>
    <property type="match status" value="1"/>
</dbReference>
<dbReference type="InterPro" id="IPR036691">
    <property type="entry name" value="Endo/exonu/phosph_ase_sf"/>
</dbReference>
<accession>A0A9W5ASR9</accession>
<dbReference type="GO" id="GO:0016787">
    <property type="term" value="F:hydrolase activity"/>
    <property type="evidence" value="ECO:0007669"/>
    <property type="project" value="UniProtKB-KW"/>
</dbReference>
<evidence type="ECO:0000313" key="2">
    <source>
        <dbReference type="Proteomes" id="UP000052257"/>
    </source>
</evidence>
<dbReference type="EC" id="3.1.-.-" evidence="1"/>
<dbReference type="Gene3D" id="3.60.10.10">
    <property type="entry name" value="Endonuclease/exonuclease/phosphatase"/>
    <property type="match status" value="1"/>
</dbReference>
<name>A0A9W5ASR9_CAMHY</name>
<organism evidence="1 2">
    <name type="scientific">Campylobacter hyointestinalis subsp. hyointestinalis</name>
    <dbReference type="NCBI Taxonomy" id="91352"/>
    <lineage>
        <taxon>Bacteria</taxon>
        <taxon>Pseudomonadati</taxon>
        <taxon>Campylobacterota</taxon>
        <taxon>Epsilonproteobacteria</taxon>
        <taxon>Campylobacterales</taxon>
        <taxon>Campylobacteraceae</taxon>
        <taxon>Campylobacter</taxon>
    </lineage>
</organism>
<dbReference type="AlphaFoldDB" id="A0A9W5ASR9"/>
<keyword evidence="1" id="KW-0378">Hydrolase</keyword>
<evidence type="ECO:0000313" key="1">
    <source>
        <dbReference type="EMBL" id="CUU85548.1"/>
    </source>
</evidence>
<dbReference type="RefSeq" id="WP_059431264.1">
    <property type="nucleotide sequence ID" value="NZ_FAUW01000004.1"/>
</dbReference>
<protein>
    <submittedName>
        <fullName evidence="1">Cytolethal distending toxin subunit B</fullName>
        <ecNumber evidence="1">3.1.-.-</ecNumber>
    </submittedName>
</protein>
<gene>
    <name evidence="1" type="primary">cdtB_2</name>
    <name evidence="1" type="ORF">ERS739220_01600</name>
</gene>
<sequence>MGDFNREPGELLSSFELELRLRTRIITNNAITQISARRTLDYAVVGNSNRAVFPAPLPPISASTFFSGFRTHIASDHFPVTFRRFP</sequence>
<reference evidence="1 2" key="1">
    <citation type="submission" date="2015-11" db="EMBL/GenBank/DDBJ databases">
        <authorList>
            <consortium name="Pathogen Informatics"/>
        </authorList>
    </citation>
    <scope>NUCLEOTIDE SEQUENCE [LARGE SCALE GENOMIC DNA]</scope>
    <source>
        <strain evidence="1 2">006A-0191</strain>
    </source>
</reference>
<dbReference type="EMBL" id="FAUW01000004">
    <property type="protein sequence ID" value="CUU85548.1"/>
    <property type="molecule type" value="Genomic_DNA"/>
</dbReference>
<proteinExistence type="predicted"/>